<keyword evidence="1" id="KW-0732">Signal</keyword>
<name>A0A5C6C6T0_9BACT</name>
<organism evidence="2 3">
    <name type="scientific">Allorhodopirellula heiligendammensis</name>
    <dbReference type="NCBI Taxonomy" id="2714739"/>
    <lineage>
        <taxon>Bacteria</taxon>
        <taxon>Pseudomonadati</taxon>
        <taxon>Planctomycetota</taxon>
        <taxon>Planctomycetia</taxon>
        <taxon>Pirellulales</taxon>
        <taxon>Pirellulaceae</taxon>
        <taxon>Allorhodopirellula</taxon>
    </lineage>
</organism>
<accession>A0A5C6C6T0</accession>
<gene>
    <name evidence="2" type="ORF">Poly21_13470</name>
</gene>
<dbReference type="AlphaFoldDB" id="A0A5C6C6T0"/>
<feature type="chain" id="PRO_5022944545" evidence="1">
    <location>
        <begin position="23"/>
        <end position="909"/>
    </location>
</feature>
<keyword evidence="3" id="KW-1185">Reference proteome</keyword>
<feature type="signal peptide" evidence="1">
    <location>
        <begin position="1"/>
        <end position="22"/>
    </location>
</feature>
<reference evidence="2 3" key="1">
    <citation type="journal article" date="2020" name="Antonie Van Leeuwenhoek">
        <title>Rhodopirellula heiligendammensis sp. nov., Rhodopirellula pilleata sp. nov., and Rhodopirellula solitaria sp. nov. isolated from natural or artificial marine surfaces in Northern Germany and California, USA, and emended description of the genus Rhodopirellula.</title>
        <authorList>
            <person name="Kallscheuer N."/>
            <person name="Wiegand S."/>
            <person name="Jogler M."/>
            <person name="Boedeker C."/>
            <person name="Peeters S.H."/>
            <person name="Rast P."/>
            <person name="Heuer A."/>
            <person name="Jetten M.S.M."/>
            <person name="Rohde M."/>
            <person name="Jogler C."/>
        </authorList>
    </citation>
    <scope>NUCLEOTIDE SEQUENCE [LARGE SCALE GENOMIC DNA]</scope>
    <source>
        <strain evidence="2 3">Poly21</strain>
    </source>
</reference>
<sequence length="909" mass="99731">MHVNRLCLMLFWILCSAGICQATPEGKTQATSPQPEGGDVGRILDVHVGGAGRFLILRLVDRLAIFDTLTSQTIAHVVLPSDDAVIAAGNHRLVVIDPNKKRIEHWSLPAAQKLSESPLNLDMNVGYAAIGAASDGPLLLVPQECRWPLEEVRLLNLNTLAPVVDEIDLIGRAIVAGDIKSSGFATASDDGTTFYVAPAGLLLRVDAKGVVGQFCSEHEKTNWMQPDRQGRYLFGWAVPLDQEDTKARKESITQSRASSADGQITIHDRGGSYYLSMRPAQNGSGLEAYYMSDGDSEPLGKVPGILLETGTDRLPVGQRVHLNSRDGLIITVDDRIGRLRVHHIGPGNLLPPLDSRGLALRSPLRLTAHANRTFTHRVRLVGMDRETKFEVIGAPHGLTIDEQGILHWLPPELDKDLTIHVDLRVSLGENQTIHPMAIVVRSAGEKSSDANIAQRIKDQAAVARWLIDPPSTAWLAEQDPHKLADAIVKLGVKARPSIIRPAAEGRALVFRQPGAISILSTASGNLIASLPAPHTGTRFATGLECVIVHDPVDQTLTRWRLSDLTISHQVQVPFEGEARLMLLGASSDGPLIVGGIHSNELYRFDSQTLAPLRMPSIRDPNQRPNLRPTPIAVTGISENGMTLSATRGNDLISLVPVGLEYQVYARREIRPSTVRMSSDGSHAYIGESVFDRRWAPQPSPTSSGVSFPAVSGPLICAVKGESYQVGSSFRPQYGYQIDAQIYHHSLPESISTLNDLPISGLQMRPPSPILDHEQIWFVPSVNRLVRFDAKKLQFEFYQWDVETALERVQTLLPIVVSSPHVWVRPGRQWSYQLKAFPRGRVTYQISAGPLGMQLDDSGKATWNVPADVAEGKHHVIITAMSEYGKEEPMEFDLHVMPSPELKLDNINFH</sequence>
<dbReference type="OrthoDB" id="290518at2"/>
<dbReference type="Gene3D" id="2.60.40.10">
    <property type="entry name" value="Immunoglobulins"/>
    <property type="match status" value="1"/>
</dbReference>
<dbReference type="Proteomes" id="UP000319908">
    <property type="component" value="Unassembled WGS sequence"/>
</dbReference>
<evidence type="ECO:0000313" key="3">
    <source>
        <dbReference type="Proteomes" id="UP000319908"/>
    </source>
</evidence>
<dbReference type="EMBL" id="SJPU01000001">
    <property type="protein sequence ID" value="TWU19176.1"/>
    <property type="molecule type" value="Genomic_DNA"/>
</dbReference>
<evidence type="ECO:0000256" key="1">
    <source>
        <dbReference type="SAM" id="SignalP"/>
    </source>
</evidence>
<comment type="caution">
    <text evidence="2">The sequence shown here is derived from an EMBL/GenBank/DDBJ whole genome shotgun (WGS) entry which is preliminary data.</text>
</comment>
<proteinExistence type="predicted"/>
<evidence type="ECO:0000313" key="2">
    <source>
        <dbReference type="EMBL" id="TWU19176.1"/>
    </source>
</evidence>
<dbReference type="InterPro" id="IPR013783">
    <property type="entry name" value="Ig-like_fold"/>
</dbReference>
<dbReference type="RefSeq" id="WP_146406061.1">
    <property type="nucleotide sequence ID" value="NZ_SJPU01000001.1"/>
</dbReference>
<dbReference type="InterPro" id="IPR011045">
    <property type="entry name" value="N2O_reductase_N"/>
</dbReference>
<dbReference type="SUPFAM" id="SSF50974">
    <property type="entry name" value="Nitrous oxide reductase, N-terminal domain"/>
    <property type="match status" value="1"/>
</dbReference>
<protein>
    <submittedName>
        <fullName evidence="2">Uncharacterized protein</fullName>
    </submittedName>
</protein>